<organism evidence="1 2">
    <name type="scientific">Sphingomonas kyeonggiensis</name>
    <dbReference type="NCBI Taxonomy" id="1268553"/>
    <lineage>
        <taxon>Bacteria</taxon>
        <taxon>Pseudomonadati</taxon>
        <taxon>Pseudomonadota</taxon>
        <taxon>Alphaproteobacteria</taxon>
        <taxon>Sphingomonadales</taxon>
        <taxon>Sphingomonadaceae</taxon>
        <taxon>Sphingomonas</taxon>
    </lineage>
</organism>
<comment type="caution">
    <text evidence="1">The sequence shown here is derived from an EMBL/GenBank/DDBJ whole genome shotgun (WGS) entry which is preliminary data.</text>
</comment>
<dbReference type="AlphaFoldDB" id="A0A7W6JQ86"/>
<name>A0A7W6JQ86_9SPHN</name>
<reference evidence="1 2" key="1">
    <citation type="submission" date="2020-08" db="EMBL/GenBank/DDBJ databases">
        <title>Genomic Encyclopedia of Type Strains, Phase IV (KMG-IV): sequencing the most valuable type-strain genomes for metagenomic binning, comparative biology and taxonomic classification.</title>
        <authorList>
            <person name="Goeker M."/>
        </authorList>
    </citation>
    <scope>NUCLEOTIDE SEQUENCE [LARGE SCALE GENOMIC DNA]</scope>
    <source>
        <strain evidence="1 2">DSM 101806</strain>
    </source>
</reference>
<evidence type="ECO:0008006" key="3">
    <source>
        <dbReference type="Google" id="ProtNLM"/>
    </source>
</evidence>
<protein>
    <recommendedName>
        <fullName evidence="3">Sulfotransferase family protein</fullName>
    </recommendedName>
</protein>
<dbReference type="Gene3D" id="3.40.50.300">
    <property type="entry name" value="P-loop containing nucleotide triphosphate hydrolases"/>
    <property type="match status" value="1"/>
</dbReference>
<accession>A0A7W6JQ86</accession>
<dbReference type="Proteomes" id="UP000557392">
    <property type="component" value="Unassembled WGS sequence"/>
</dbReference>
<evidence type="ECO:0000313" key="2">
    <source>
        <dbReference type="Proteomes" id="UP000557392"/>
    </source>
</evidence>
<gene>
    <name evidence="1" type="ORF">GGR46_000029</name>
</gene>
<sequence>MYSGADKLLHRIALGSPALLEATFDIERAAQRRRIAETEIRRPVFIAGLARAGTSILTRLLHASGDFAAPSYRDLPFPLAPNSWARLGGKRHVEARERGHADGLTHDLDSPEAIEEVFWRAMEGNRYLRRDGLAPVAPDPETLANFRDYVCLVLIRHGGTRYLSKNNNNILRLAELAASFPDALLIHPFRDPLQQALSLLSQHRRAVALASDDPFRRRFMTWLGHHEFGADQRPFLFEGAPGPGEDATRVDYWLKLWDSVHRALLAAPAGVQARQLFLDYDALCARPRHYAPRLAALAEAPIDAAALRAPDARQAEADPALLGLTAETHARLQARFRGAFD</sequence>
<evidence type="ECO:0000313" key="1">
    <source>
        <dbReference type="EMBL" id="MBB4096496.1"/>
    </source>
</evidence>
<dbReference type="EMBL" id="JACIEH010000001">
    <property type="protein sequence ID" value="MBB4096496.1"/>
    <property type="molecule type" value="Genomic_DNA"/>
</dbReference>
<dbReference type="Pfam" id="PF13469">
    <property type="entry name" value="Sulfotransfer_3"/>
    <property type="match status" value="1"/>
</dbReference>
<keyword evidence="2" id="KW-1185">Reference proteome</keyword>
<proteinExistence type="predicted"/>
<dbReference type="SUPFAM" id="SSF52540">
    <property type="entry name" value="P-loop containing nucleoside triphosphate hydrolases"/>
    <property type="match status" value="1"/>
</dbReference>
<dbReference type="InterPro" id="IPR027417">
    <property type="entry name" value="P-loop_NTPase"/>
</dbReference>
<dbReference type="RefSeq" id="WP_183993437.1">
    <property type="nucleotide sequence ID" value="NZ_JACIEH010000001.1"/>
</dbReference>